<reference evidence="6" key="3">
    <citation type="submission" date="2021-01" db="EMBL/GenBank/DDBJ databases">
        <title>Phytophthora aleatoria, a newly-described species from Pinus radiata is distinct from Phytophthora cactorum isolates based on comparative genomics.</title>
        <authorList>
            <person name="Mcdougal R."/>
            <person name="Panda P."/>
            <person name="Williams N."/>
            <person name="Studholme D.J."/>
        </authorList>
    </citation>
    <scope>NUCLEOTIDE SEQUENCE</scope>
    <source>
        <strain evidence="6">NZFS 3830</strain>
    </source>
</reference>
<sequence length="119" mass="13122">MIKHVKRSTSSTVAKLTTANSTVEKPDMDAMVYVRITLPERFGITTLVSCTETSSNELLKSSNNAKGIRSLRTCLMASELENNMDFHSKAKPRESSQRVKEQVATGEEEFGSILLVGLL</sequence>
<reference evidence="7 8" key="1">
    <citation type="submission" date="2018-01" db="EMBL/GenBank/DDBJ databases">
        <title>Draft genome of the strawberry crown rot pathogen Phytophthora cactorum.</title>
        <authorList>
            <person name="Armitage A.D."/>
            <person name="Lysoe E."/>
            <person name="Nellist C.F."/>
            <person name="Harrison R.J."/>
            <person name="Brurberg M.B."/>
        </authorList>
    </citation>
    <scope>NUCLEOTIDE SEQUENCE [LARGE SCALE GENOMIC DNA]</scope>
    <source>
        <strain evidence="7 8">10300</strain>
    </source>
</reference>
<evidence type="ECO:0000313" key="1">
    <source>
        <dbReference type="EMBL" id="KAG2852943.1"/>
    </source>
</evidence>
<evidence type="ECO:0000313" key="5">
    <source>
        <dbReference type="EMBL" id="KAG3216514.1"/>
    </source>
</evidence>
<dbReference type="EMBL" id="JAENGZ010001048">
    <property type="protein sequence ID" value="KAG6951130.1"/>
    <property type="molecule type" value="Genomic_DNA"/>
</dbReference>
<evidence type="ECO:0000313" key="4">
    <source>
        <dbReference type="EMBL" id="KAG2975800.1"/>
    </source>
</evidence>
<dbReference type="EMBL" id="RCML01000481">
    <property type="protein sequence ID" value="KAG2975800.1"/>
    <property type="molecule type" value="Genomic_DNA"/>
</dbReference>
<dbReference type="AlphaFoldDB" id="A0A329RZV1"/>
<organism evidence="7 8">
    <name type="scientific">Phytophthora cactorum</name>
    <dbReference type="NCBI Taxonomy" id="29920"/>
    <lineage>
        <taxon>Eukaryota</taxon>
        <taxon>Sar</taxon>
        <taxon>Stramenopiles</taxon>
        <taxon>Oomycota</taxon>
        <taxon>Peronosporomycetes</taxon>
        <taxon>Peronosporales</taxon>
        <taxon>Peronosporaceae</taxon>
        <taxon>Phytophthora</taxon>
    </lineage>
</organism>
<dbReference type="Proteomes" id="UP000735874">
    <property type="component" value="Unassembled WGS sequence"/>
</dbReference>
<proteinExistence type="predicted"/>
<name>A0A329RZV1_9STRA</name>
<keyword evidence="8" id="KW-1185">Reference proteome</keyword>
<accession>A0A329RZV1</accession>
<evidence type="ECO:0000313" key="7">
    <source>
        <dbReference type="EMBL" id="RAW30213.1"/>
    </source>
</evidence>
<dbReference type="Proteomes" id="UP000688947">
    <property type="component" value="Unassembled WGS sequence"/>
</dbReference>
<reference evidence="1" key="2">
    <citation type="submission" date="2018-10" db="EMBL/GenBank/DDBJ databases">
        <title>Effector identification in a new, highly contiguous assembly of the strawberry crown rot pathogen Phytophthora cactorum.</title>
        <authorList>
            <person name="Armitage A.D."/>
            <person name="Nellist C.F."/>
            <person name="Bates H."/>
            <person name="Vickerstaff R.J."/>
            <person name="Harrison R.J."/>
        </authorList>
    </citation>
    <scope>NUCLEOTIDE SEQUENCE</scope>
    <source>
        <strain evidence="1">15-7</strain>
        <strain evidence="2">4032</strain>
        <strain evidence="3">4040</strain>
        <strain evidence="4">P415</strain>
        <strain evidence="5">P421</strain>
    </source>
</reference>
<dbReference type="EMBL" id="RCMI01000502">
    <property type="protein sequence ID" value="KAG2907752.1"/>
    <property type="molecule type" value="Genomic_DNA"/>
</dbReference>
<dbReference type="EMBL" id="MJFZ01000383">
    <property type="protein sequence ID" value="RAW30213.1"/>
    <property type="molecule type" value="Genomic_DNA"/>
</dbReference>
<dbReference type="EMBL" id="RCMK01000490">
    <property type="protein sequence ID" value="KAG2925821.1"/>
    <property type="molecule type" value="Genomic_DNA"/>
</dbReference>
<evidence type="ECO:0000313" key="6">
    <source>
        <dbReference type="EMBL" id="KAG6951130.1"/>
    </source>
</evidence>
<dbReference type="Proteomes" id="UP000760860">
    <property type="component" value="Unassembled WGS sequence"/>
</dbReference>
<evidence type="ECO:0000313" key="8">
    <source>
        <dbReference type="Proteomes" id="UP000251314"/>
    </source>
</evidence>
<dbReference type="EMBL" id="RCMG01000509">
    <property type="protein sequence ID" value="KAG2852943.1"/>
    <property type="molecule type" value="Genomic_DNA"/>
</dbReference>
<dbReference type="EMBL" id="RCMV01000479">
    <property type="protein sequence ID" value="KAG3216514.1"/>
    <property type="molecule type" value="Genomic_DNA"/>
</dbReference>
<dbReference type="Proteomes" id="UP000251314">
    <property type="component" value="Unassembled WGS sequence"/>
</dbReference>
<dbReference type="OrthoDB" id="99639at2759"/>
<comment type="caution">
    <text evidence="7">The sequence shown here is derived from an EMBL/GenBank/DDBJ whole genome shotgun (WGS) entry which is preliminary data.</text>
</comment>
<dbReference type="Proteomes" id="UP000697107">
    <property type="component" value="Unassembled WGS sequence"/>
</dbReference>
<evidence type="ECO:0000313" key="3">
    <source>
        <dbReference type="EMBL" id="KAG2925821.1"/>
    </source>
</evidence>
<dbReference type="Proteomes" id="UP000736787">
    <property type="component" value="Unassembled WGS sequence"/>
</dbReference>
<protein>
    <submittedName>
        <fullName evidence="7">Uncharacterized protein</fullName>
    </submittedName>
</protein>
<gene>
    <name evidence="6" type="ORF">JG687_00013804</name>
    <name evidence="7" type="ORF">PC110_g13433</name>
    <name evidence="1" type="ORF">PC113_g14589</name>
    <name evidence="2" type="ORF">PC115_g13790</name>
    <name evidence="3" type="ORF">PC117_g15071</name>
    <name evidence="4" type="ORF">PC118_g13730</name>
    <name evidence="5" type="ORF">PC129_g12634</name>
</gene>
<dbReference type="VEuPathDB" id="FungiDB:PC110_g13433"/>
<dbReference type="Proteomes" id="UP000774804">
    <property type="component" value="Unassembled WGS sequence"/>
</dbReference>
<evidence type="ECO:0000313" key="2">
    <source>
        <dbReference type="EMBL" id="KAG2907752.1"/>
    </source>
</evidence>